<accession>A0A0L9TIF2</accession>
<dbReference type="EMBL" id="KQ258624">
    <property type="protein sequence ID" value="KOM30251.1"/>
    <property type="molecule type" value="Genomic_DNA"/>
</dbReference>
<sequence>MVSEPSLSQYGVVRGRTRAKAGGHVTPGHGYEGGEEYLDDPGVKGYHLYRSISCFEPLNLGPKVDFLSPIDELLCRLAERMDSHVSAVEENVAVVVDKGRTTKRVARDGDIEQREGYPRPRIGRNQGSQWLTTEVLMAVTVEETVRLEEQRGKMISRMKRE</sequence>
<organism evidence="1 2">
    <name type="scientific">Phaseolus angularis</name>
    <name type="common">Azuki bean</name>
    <name type="synonym">Vigna angularis</name>
    <dbReference type="NCBI Taxonomy" id="3914"/>
    <lineage>
        <taxon>Eukaryota</taxon>
        <taxon>Viridiplantae</taxon>
        <taxon>Streptophyta</taxon>
        <taxon>Embryophyta</taxon>
        <taxon>Tracheophyta</taxon>
        <taxon>Spermatophyta</taxon>
        <taxon>Magnoliopsida</taxon>
        <taxon>eudicotyledons</taxon>
        <taxon>Gunneridae</taxon>
        <taxon>Pentapetalae</taxon>
        <taxon>rosids</taxon>
        <taxon>fabids</taxon>
        <taxon>Fabales</taxon>
        <taxon>Fabaceae</taxon>
        <taxon>Papilionoideae</taxon>
        <taxon>50 kb inversion clade</taxon>
        <taxon>NPAAA clade</taxon>
        <taxon>indigoferoid/millettioid clade</taxon>
        <taxon>Phaseoleae</taxon>
        <taxon>Vigna</taxon>
    </lineage>
</organism>
<dbReference type="Proteomes" id="UP000053144">
    <property type="component" value="Unassembled WGS sequence"/>
</dbReference>
<evidence type="ECO:0000313" key="1">
    <source>
        <dbReference type="EMBL" id="KOM30251.1"/>
    </source>
</evidence>
<proteinExistence type="predicted"/>
<protein>
    <submittedName>
        <fullName evidence="1">Uncharacterized protein</fullName>
    </submittedName>
</protein>
<dbReference type="Gramene" id="KOM30251">
    <property type="protein sequence ID" value="KOM30251"/>
    <property type="gene ID" value="LR48_Vigan1082s002300"/>
</dbReference>
<name>A0A0L9TIF2_PHAAN</name>
<evidence type="ECO:0000313" key="2">
    <source>
        <dbReference type="Proteomes" id="UP000053144"/>
    </source>
</evidence>
<gene>
    <name evidence="1" type="ORF">LR48_Vigan1082s002300</name>
</gene>
<reference evidence="2" key="1">
    <citation type="journal article" date="2015" name="Proc. Natl. Acad. Sci. U.S.A.">
        <title>Genome sequencing of adzuki bean (Vigna angularis) provides insight into high starch and low fat accumulation and domestication.</title>
        <authorList>
            <person name="Yang K."/>
            <person name="Tian Z."/>
            <person name="Chen C."/>
            <person name="Luo L."/>
            <person name="Zhao B."/>
            <person name="Wang Z."/>
            <person name="Yu L."/>
            <person name="Li Y."/>
            <person name="Sun Y."/>
            <person name="Li W."/>
            <person name="Chen Y."/>
            <person name="Li Y."/>
            <person name="Zhang Y."/>
            <person name="Ai D."/>
            <person name="Zhao J."/>
            <person name="Shang C."/>
            <person name="Ma Y."/>
            <person name="Wu B."/>
            <person name="Wang M."/>
            <person name="Gao L."/>
            <person name="Sun D."/>
            <person name="Zhang P."/>
            <person name="Guo F."/>
            <person name="Wang W."/>
            <person name="Li Y."/>
            <person name="Wang J."/>
            <person name="Varshney R.K."/>
            <person name="Wang J."/>
            <person name="Ling H.Q."/>
            <person name="Wan P."/>
        </authorList>
    </citation>
    <scope>NUCLEOTIDE SEQUENCE</scope>
    <source>
        <strain evidence="2">cv. Jingnong 6</strain>
    </source>
</reference>
<dbReference type="AlphaFoldDB" id="A0A0L9TIF2"/>